<dbReference type="InterPro" id="IPR003838">
    <property type="entry name" value="ABC3_permease_C"/>
</dbReference>
<organism evidence="9 10">
    <name type="scientific">Streptomyces durmitorensis</name>
    <dbReference type="NCBI Taxonomy" id="319947"/>
    <lineage>
        <taxon>Bacteria</taxon>
        <taxon>Bacillati</taxon>
        <taxon>Actinomycetota</taxon>
        <taxon>Actinomycetes</taxon>
        <taxon>Kitasatosporales</taxon>
        <taxon>Streptomycetaceae</taxon>
        <taxon>Streptomyces</taxon>
    </lineage>
</organism>
<evidence type="ECO:0000256" key="6">
    <source>
        <dbReference type="ARBA" id="ARBA00038076"/>
    </source>
</evidence>
<comment type="similarity">
    <text evidence="6">Belongs to the ABC-4 integral membrane protein family.</text>
</comment>
<dbReference type="Proteomes" id="UP000829992">
    <property type="component" value="Chromosome"/>
</dbReference>
<keyword evidence="10" id="KW-1185">Reference proteome</keyword>
<keyword evidence="3 7" id="KW-0812">Transmembrane</keyword>
<feature type="transmembrane region" description="Helical" evidence="7">
    <location>
        <begin position="886"/>
        <end position="909"/>
    </location>
</feature>
<evidence type="ECO:0000313" key="9">
    <source>
        <dbReference type="EMBL" id="UQT58494.1"/>
    </source>
</evidence>
<feature type="transmembrane region" description="Helical" evidence="7">
    <location>
        <begin position="379"/>
        <end position="403"/>
    </location>
</feature>
<dbReference type="RefSeq" id="WP_249589863.1">
    <property type="nucleotide sequence ID" value="NZ_BAAAQL010000007.1"/>
</dbReference>
<feature type="domain" description="ABC3 transporter permease C-terminal" evidence="8">
    <location>
        <begin position="791"/>
        <end position="906"/>
    </location>
</feature>
<evidence type="ECO:0000256" key="4">
    <source>
        <dbReference type="ARBA" id="ARBA00022989"/>
    </source>
</evidence>
<gene>
    <name evidence="9" type="ORF">M4V62_27350</name>
</gene>
<dbReference type="PANTHER" id="PTHR30572:SF4">
    <property type="entry name" value="ABC TRANSPORTER PERMEASE YTRF"/>
    <property type="match status" value="1"/>
</dbReference>
<feature type="transmembrane region" description="Helical" evidence="7">
    <location>
        <begin position="836"/>
        <end position="855"/>
    </location>
</feature>
<feature type="transmembrane region" description="Helical" evidence="7">
    <location>
        <begin position="457"/>
        <end position="474"/>
    </location>
</feature>
<evidence type="ECO:0000313" key="10">
    <source>
        <dbReference type="Proteomes" id="UP000829992"/>
    </source>
</evidence>
<protein>
    <submittedName>
        <fullName evidence="9">ABC transporter permease</fullName>
    </submittedName>
</protein>
<evidence type="ECO:0000259" key="8">
    <source>
        <dbReference type="Pfam" id="PF02687"/>
    </source>
</evidence>
<evidence type="ECO:0000256" key="1">
    <source>
        <dbReference type="ARBA" id="ARBA00004651"/>
    </source>
</evidence>
<accession>A0ABY4PZX7</accession>
<reference evidence="9 10" key="1">
    <citation type="submission" date="2022-05" db="EMBL/GenBank/DDBJ databases">
        <authorList>
            <person name="Zhou X."/>
            <person name="Li K."/>
            <person name="Man Y."/>
        </authorList>
    </citation>
    <scope>NUCLEOTIDE SEQUENCE [LARGE SCALE GENOMIC DNA]</scope>
    <source>
        <strain evidence="9 10">MS405</strain>
    </source>
</reference>
<dbReference type="Pfam" id="PF02687">
    <property type="entry name" value="FtsX"/>
    <property type="match status" value="1"/>
</dbReference>
<feature type="transmembrane region" description="Helical" evidence="7">
    <location>
        <begin position="494"/>
        <end position="515"/>
    </location>
</feature>
<feature type="transmembrane region" description="Helical" evidence="7">
    <location>
        <begin position="552"/>
        <end position="573"/>
    </location>
</feature>
<feature type="transmembrane region" description="Helical" evidence="7">
    <location>
        <begin position="780"/>
        <end position="801"/>
    </location>
</feature>
<feature type="transmembrane region" description="Helical" evidence="7">
    <location>
        <begin position="336"/>
        <end position="358"/>
    </location>
</feature>
<name>A0ABY4PZX7_9ACTN</name>
<evidence type="ECO:0000256" key="3">
    <source>
        <dbReference type="ARBA" id="ARBA00022692"/>
    </source>
</evidence>
<evidence type="ECO:0000256" key="5">
    <source>
        <dbReference type="ARBA" id="ARBA00023136"/>
    </source>
</evidence>
<dbReference type="PANTHER" id="PTHR30572">
    <property type="entry name" value="MEMBRANE COMPONENT OF TRANSPORTER-RELATED"/>
    <property type="match status" value="1"/>
</dbReference>
<keyword evidence="2" id="KW-1003">Cell membrane</keyword>
<evidence type="ECO:0000256" key="7">
    <source>
        <dbReference type="SAM" id="Phobius"/>
    </source>
</evidence>
<comment type="subcellular location">
    <subcellularLocation>
        <location evidence="1">Cell membrane</location>
        <topology evidence="1">Multi-pass membrane protein</topology>
    </subcellularLocation>
</comment>
<evidence type="ECO:0000256" key="2">
    <source>
        <dbReference type="ARBA" id="ARBA00022475"/>
    </source>
</evidence>
<feature type="transmembrane region" description="Helical" evidence="7">
    <location>
        <begin position="409"/>
        <end position="429"/>
    </location>
</feature>
<proteinExistence type="inferred from homology"/>
<keyword evidence="5 7" id="KW-0472">Membrane</keyword>
<sequence length="919" mass="95491">MRPSSVAPWTRTRLRAAPLPALALALLVLATAFLAAVFPRAVDAYEGEGVRGAVSGAGTARTGIELGAPAPGLDADQREREDALRGTALRDRYRQVVAAMPRPLRVDRAQSAYGAQTLEPPAGLDRWLPSPDLIAPQFTLAAQAGVDAHARVREGRLPKGEGLTSDSRRVEASVTEETARAMKLRVGSAVHVDTVLGERVTVRITGIVEPLRPKGAYWSYDPILRTPSLIDVPGNNAQEPKKRWHAALLLAPDAGSFLPAVDQNPQRYWRLAPDPGALTAGDVPALKRHIASLEGGPLRTELRGFTHDDAMVSTELDKVLAGYEGLRDAVTPIVAVAAYGIGGVAVVVLMMTCSLTAVRRRSELALLRARGASVRGVALRLLAETSVVAVPTAALGLLLAFLVVPHARAWPPILAAAGVCVLACAALPVRAAFSHRRQRAHEGRDDLVTARPSRRRTVAELVLLVLAVGAVATLRRGGLGDSGEPGSGGGSAGWLVSAAPLLVGGIAALLLVRLYPLPLRLFARPLARRRGALGFLSTASAGRASAAQALPLLGLLLALTTAAFGGSVLTGIADARDRTALLAVGADVRVDRANGTLPAALAAEIRRTPGVGEVAAVHIDWYLRLPDQTTVPLVAVDPAVYARLTRATGLGPFGDDELAAGDGRRATLPAVASPDVARQLGKGAHSFRTPTGSFKAAVRAVRDSTPALPTGSAFLLIDRDRLDHPADTALLATGAAGERIDAAALKRSVRAAGSDVEATFRATERASLTDSALQSGAERIYVAAVAAGAGYAVLAVLLALLHSAPQRAALLARLRALGLSRSQGRRLLVLESLPQALLAACGGALAGWAAIALLAPGVDLAQVALAARGALAGLGDVTLRADPWSLLLPAAGVVVLTAGVAFVQAWWTARRTAAIELER</sequence>
<keyword evidence="4 7" id="KW-1133">Transmembrane helix</keyword>
<dbReference type="InterPro" id="IPR050250">
    <property type="entry name" value="Macrolide_Exporter_MacB"/>
</dbReference>
<dbReference type="EMBL" id="CP097289">
    <property type="protein sequence ID" value="UQT58494.1"/>
    <property type="molecule type" value="Genomic_DNA"/>
</dbReference>